<dbReference type="Proteomes" id="UP001139103">
    <property type="component" value="Unassembled WGS sequence"/>
</dbReference>
<keyword evidence="2" id="KW-1185">Reference proteome</keyword>
<dbReference type="SUPFAM" id="SSF52540">
    <property type="entry name" value="P-loop containing nucleoside triphosphate hydrolases"/>
    <property type="match status" value="1"/>
</dbReference>
<dbReference type="EMBL" id="JAJKFT010000002">
    <property type="protein sequence ID" value="MCC9627114.1"/>
    <property type="molecule type" value="Genomic_DNA"/>
</dbReference>
<dbReference type="RefSeq" id="WP_230214931.1">
    <property type="nucleotide sequence ID" value="NZ_JAJKFT010000002.1"/>
</dbReference>
<comment type="caution">
    <text evidence="1">The sequence shown here is derived from an EMBL/GenBank/DDBJ whole genome shotgun (WGS) entry which is preliminary data.</text>
</comment>
<evidence type="ECO:0000313" key="2">
    <source>
        <dbReference type="Proteomes" id="UP001139103"/>
    </source>
</evidence>
<evidence type="ECO:0000313" key="1">
    <source>
        <dbReference type="EMBL" id="MCC9627114.1"/>
    </source>
</evidence>
<dbReference type="Gene3D" id="3.40.50.300">
    <property type="entry name" value="P-loop containing nucleotide triphosphate hydrolases"/>
    <property type="match status" value="1"/>
</dbReference>
<accession>A0A9X1MHL7</accession>
<dbReference type="InterPro" id="IPR027417">
    <property type="entry name" value="P-loop_NTPase"/>
</dbReference>
<gene>
    <name evidence="1" type="ORF">LOC68_01725</name>
</gene>
<name>A0A9X1MHL7_9BACT</name>
<reference evidence="1" key="1">
    <citation type="submission" date="2021-11" db="EMBL/GenBank/DDBJ databases">
        <title>Genome sequence.</title>
        <authorList>
            <person name="Sun Q."/>
        </authorList>
    </citation>
    <scope>NUCLEOTIDE SEQUENCE</scope>
    <source>
        <strain evidence="1">JC732</strain>
    </source>
</reference>
<dbReference type="AlphaFoldDB" id="A0A9X1MHL7"/>
<sequence length="254" mass="28812">MAADQESQTAQSTDTIVVWGNTNVGKTTLLATALYHESTKSSLNKYIDFRESMTRERGYPSVFSHHWGTISKSRPTQSTSGFVDCELVLENGQGVVTLIDGYGGRMLEDNTPHVRNRIIEARGVLFIVPWTREMEQDFDDFAAISKYWHSLDHSTQRVGIVFTKCEQYLDVKDPAWNFAPGWWRDRPLPMARELPMILESAGPAVWPTSVFGFDEIGQPNCILDEFGQLVPLHIKPRNVSQPLEWMLEGLTNAY</sequence>
<proteinExistence type="predicted"/>
<organism evidence="1 2">
    <name type="scientific">Blastopirellula sediminis</name>
    <dbReference type="NCBI Taxonomy" id="2894196"/>
    <lineage>
        <taxon>Bacteria</taxon>
        <taxon>Pseudomonadati</taxon>
        <taxon>Planctomycetota</taxon>
        <taxon>Planctomycetia</taxon>
        <taxon>Pirellulales</taxon>
        <taxon>Pirellulaceae</taxon>
        <taxon>Blastopirellula</taxon>
    </lineage>
</organism>
<protein>
    <submittedName>
        <fullName evidence="1">Uncharacterized protein</fullName>
    </submittedName>
</protein>